<keyword evidence="2" id="KW-0597">Phosphoprotein</keyword>
<sequence length="2233" mass="246645">MARDVENLVDRLVEEVALCGTHGFDPSTLRGVLESIIHRNPTHERSDAVNAADESVDDELFNTVRKRLEKHREIETIITSESNGPVGGENVASTARETQTLPKSKRLYATQERMWQTLTGHGVDYLEIPPLEFDCLSVIAAHGSEGAIQANVRKLTGQHKHSVPKRTDNLADKGYILKTAVLQKGQETSLLRLKRLVTAEGISHDDPNRRAISRGQKGTLIVDLAPLLTQTVELMKLQPDHIMAVQDLGVALGFNQKEDKETRQLLKCVRRLADSGCFMKCSARPCDETGAVIMQEIRCLRLVREPTAADKAKWLGSYFNIEGRREKVTTQGDDAPCVALRRAHRPLPVYAEVDILDDEEEGSEADSDESESEIERAGDTDSSEEQNVDKFDDLDNFDYLTESNELEETAVKEQRDLSIGLALNLPLPTMIFRIVDKAGSAGITSADILAHLPASVSRKSLDSALAEITAQIPVRQPQHLRHLSIVAEDVGRGRGGDRLYRTLGHSMKAGTVQQLDDEEQGSAKLDKWGFPQLPSEVFMDDGRALLAQCRPVPDMSASRSTLRVDQTPKKSGPKKARLSSFRLLPKPLDSAVRMPKYVKPRATSGKDQEEFERWARVTAERLARAELGTSDKRVIERSSTTTLDREPARKRRRIEQDELHDEVLDYRIAEIEAEILCQDRPGLYINPPGAKAKKALYFRQAGRPRNAQIAVVKTAGLRSLPWFKEEPARRAPLTSYVKPGHLLENALTKDNHGDAIMGGTEEDFQSEDGQETDTYASLEKPPHTTNMVEQSIGDTAGQISIDNDPGAVLDQPTTKGLDDLDAEHEILSDAEEPVITNVTTNSSHQVFVTPPTPAAKQQDTRLSLDGAASPEMARVSYSKAYVLAHSNEEFHHAGKGVWRAGPKPSKTGGRQPNPAIPHVAAVASQNPNSVSTDHQTATQSTPTLPSSVDATPKNFDKAYVLSHLDEDFHHVGGGVWRRGPKPYKKHGRQEHLAKRPEIEPGPTAIPTVIIDNTMTVPQASTIPPDSGADIAVRPVNFDKAYVLSNLDEDFHHVGNGIWRRGPRPNKKRQMEFELASEPPPADSARSPNETANPAKRRRTSTRSGVSPEDTRPAKLSGVEKKPASAQDSVTDVGGDVRALVRDGHADDATSLAEAARSPATALVQTPDREATRKQPTTTPANPQVVTKDGDGKVLASDTSRQRTRIIIDTISKCGGAYPGNKEMWYPYATSWKKDNDRLPQRGSLDRAVKGLVDSSRLKKITFSFKSTEGMNETRSILLLPTIDATSDLVTTLKSRIIESFPTPYLPPEAEVSDMLHPSRVESSVKDADFVPETVLGKKSSPKDPRRFDKRRPNKDEFPTIDGLTVVRVGDEPIAKVRKRSHKKATESQKELNASKQREFQIRKKAKEAALVANGELAPATPSKRRTRTSTGQHAVKQNIIAISDWLSLSSSQTFYPNSGTFGTGPMNLTSTATRKSIARTVKSSAARRYSIVETLDDLLPTPTSPPVETSSKRIAASTAKKAKGVTYDKAHVSSHPEQRFEHVGAGRWRLLDPQRSQPEPEENETLYDKAHVSNHPYDNFQHVGHGRYRWVPKPTINSQPDYTFASSSTGYGTSGLPMYRSGSLVDMLTTSLDTRTRRDGTSSQANPVTPAPAPPQPAQRSLVPSAPAPTDNTESVPSPTTQVKTSRSGRPLIKSLKHKANFVETPAVFEDAVDDVVEDVVRESTASEEPQQGHARYVHFGDTENLVVVMALTKTLCAGIGQEHINWETVAHAMGFMYAPDYLKARWAYFKTSRGSDTQRLQDAIREPFLAAYSSGTLPRVDFTNLSATDWPSLVAWVKKEIVPTLPALEEQQGHIAPPDFILPNTSAKLHQRYSVNKSAMDRSTELNQYFDNTTDSARTTTGLKLIHGETKSATPRSGKDLTLVKSWCRAVAATDKTNYDAEAAARKISVFSGRLVKQATDDLVEAQVLSHERKSRNTHTGNFDIHRSLFKVFQRWPGEETTYLRDIAAARQGLMETLARDQTVQLNYHTRDSEALLLTELVGHGQLKVTTTLPPSNNDLDAPFPRLSIWGMDGAHALYNSHVYNKERLRFPVSYTMTPAFTYEHGLKQVTVPTKLAIVDGEGAMGLPLWVDIHGNMITDMWDMVLRSVLHLIVYRPGITSKGIEKAHDGKLWAWEAEAMLHWMEETGLAISFGPGKEVDGMWKGGWRASEWWYCAFSPEIATWAAPKVGAA</sequence>
<feature type="compositionally biased region" description="Acidic residues" evidence="6">
    <location>
        <begin position="761"/>
        <end position="771"/>
    </location>
</feature>
<dbReference type="GO" id="GO:0000127">
    <property type="term" value="C:transcription factor TFIIIC complex"/>
    <property type="evidence" value="ECO:0007669"/>
    <property type="project" value="InterPro"/>
</dbReference>
<evidence type="ECO:0000313" key="10">
    <source>
        <dbReference type="Proteomes" id="UP001310594"/>
    </source>
</evidence>
<dbReference type="Pfam" id="PF20222">
    <property type="entry name" value="DUF6581"/>
    <property type="match status" value="1"/>
</dbReference>
<feature type="region of interest" description="Disordered" evidence="6">
    <location>
        <begin position="1331"/>
        <end position="1356"/>
    </location>
</feature>
<reference evidence="9" key="1">
    <citation type="submission" date="2023-08" db="EMBL/GenBank/DDBJ databases">
        <title>Black Yeasts Isolated from many extreme environments.</title>
        <authorList>
            <person name="Coleine C."/>
            <person name="Stajich J.E."/>
            <person name="Selbmann L."/>
        </authorList>
    </citation>
    <scope>NUCLEOTIDE SEQUENCE</scope>
    <source>
        <strain evidence="9">CCFEE 5810</strain>
    </source>
</reference>
<comment type="caution">
    <text evidence="9">The sequence shown here is derived from an EMBL/GenBank/DDBJ whole genome shotgun (WGS) entry which is preliminary data.</text>
</comment>
<feature type="region of interest" description="Disordered" evidence="6">
    <location>
        <begin position="557"/>
        <end position="578"/>
    </location>
</feature>
<feature type="region of interest" description="Disordered" evidence="6">
    <location>
        <begin position="1376"/>
        <end position="1396"/>
    </location>
</feature>
<feature type="compositionally biased region" description="Polar residues" evidence="6">
    <location>
        <begin position="1173"/>
        <end position="1184"/>
    </location>
</feature>
<dbReference type="InterPro" id="IPR007309">
    <property type="entry name" value="TFIIIC_Bblock-bd"/>
</dbReference>
<evidence type="ECO:0000313" key="9">
    <source>
        <dbReference type="EMBL" id="KAK5698726.1"/>
    </source>
</evidence>
<name>A0AAN7ZTR1_9PEZI</name>
<dbReference type="PANTHER" id="PTHR15180:SF1">
    <property type="entry name" value="GENERAL TRANSCRIPTION FACTOR 3C POLYPEPTIDE 1"/>
    <property type="match status" value="1"/>
</dbReference>
<evidence type="ECO:0000256" key="2">
    <source>
        <dbReference type="ARBA" id="ARBA00022553"/>
    </source>
</evidence>
<dbReference type="PANTHER" id="PTHR15180">
    <property type="entry name" value="GENERAL TRANSCRIPTION FACTOR 3C POLYPEPTIDE 1"/>
    <property type="match status" value="1"/>
</dbReference>
<feature type="region of interest" description="Disordered" evidence="6">
    <location>
        <begin position="1149"/>
        <end position="1197"/>
    </location>
</feature>
<feature type="compositionally biased region" description="Acidic residues" evidence="6">
    <location>
        <begin position="355"/>
        <end position="372"/>
    </location>
</feature>
<keyword evidence="5" id="KW-0539">Nucleus</keyword>
<protein>
    <submittedName>
        <fullName evidence="9">Uncharacterized protein</fullName>
    </submittedName>
</protein>
<dbReference type="InterPro" id="IPR046488">
    <property type="entry name" value="Sfc3/Tfc3_C"/>
</dbReference>
<proteinExistence type="predicted"/>
<feature type="region of interest" description="Disordered" evidence="6">
    <location>
        <begin position="1635"/>
        <end position="1691"/>
    </location>
</feature>
<gene>
    <name evidence="9" type="ORF">LTR97_006374</name>
</gene>
<dbReference type="GO" id="GO:0005634">
    <property type="term" value="C:nucleus"/>
    <property type="evidence" value="ECO:0007669"/>
    <property type="project" value="UniProtKB-SubCell"/>
</dbReference>
<feature type="region of interest" description="Disordered" evidence="6">
    <location>
        <begin position="355"/>
        <end position="387"/>
    </location>
</feature>
<keyword evidence="4" id="KW-0804">Transcription</keyword>
<evidence type="ECO:0000256" key="1">
    <source>
        <dbReference type="ARBA" id="ARBA00004123"/>
    </source>
</evidence>
<keyword evidence="3" id="KW-0238">DNA-binding</keyword>
<evidence type="ECO:0000259" key="7">
    <source>
        <dbReference type="Pfam" id="PF04182"/>
    </source>
</evidence>
<dbReference type="GO" id="GO:0003677">
    <property type="term" value="F:DNA binding"/>
    <property type="evidence" value="ECO:0007669"/>
    <property type="project" value="UniProtKB-KW"/>
</dbReference>
<dbReference type="InterPro" id="IPR044210">
    <property type="entry name" value="Tfc3-like"/>
</dbReference>
<evidence type="ECO:0000259" key="8">
    <source>
        <dbReference type="Pfam" id="PF20222"/>
    </source>
</evidence>
<dbReference type="CDD" id="cd16169">
    <property type="entry name" value="Tau138_eWH"/>
    <property type="match status" value="1"/>
</dbReference>
<evidence type="ECO:0000256" key="3">
    <source>
        <dbReference type="ARBA" id="ARBA00023125"/>
    </source>
</evidence>
<evidence type="ECO:0000256" key="5">
    <source>
        <dbReference type="ARBA" id="ARBA00023242"/>
    </source>
</evidence>
<feature type="compositionally biased region" description="Polar residues" evidence="6">
    <location>
        <begin position="1670"/>
        <end position="1688"/>
    </location>
</feature>
<comment type="subcellular location">
    <subcellularLocation>
        <location evidence="1">Nucleus</location>
    </subcellularLocation>
</comment>
<feature type="compositionally biased region" description="Basic and acidic residues" evidence="6">
    <location>
        <begin position="1108"/>
        <end position="1122"/>
    </location>
</feature>
<feature type="domain" description="B-block binding subunit of TFIIIC" evidence="7">
    <location>
        <begin position="130"/>
        <end position="197"/>
    </location>
</feature>
<dbReference type="GO" id="GO:0042791">
    <property type="term" value="P:5S class rRNA transcription by RNA polymerase III"/>
    <property type="evidence" value="ECO:0007669"/>
    <property type="project" value="TreeGrafter"/>
</dbReference>
<feature type="domain" description="Transcription factor tau subunit sfc3/Tfc3 C-terminal" evidence="8">
    <location>
        <begin position="1742"/>
        <end position="2166"/>
    </location>
</feature>
<feature type="compositionally biased region" description="Polar residues" evidence="6">
    <location>
        <begin position="925"/>
        <end position="949"/>
    </location>
</feature>
<evidence type="ECO:0000256" key="4">
    <source>
        <dbReference type="ARBA" id="ARBA00023163"/>
    </source>
</evidence>
<dbReference type="Pfam" id="PF04182">
    <property type="entry name" value="B-block_TFIIIC"/>
    <property type="match status" value="1"/>
</dbReference>
<dbReference type="Proteomes" id="UP001310594">
    <property type="component" value="Unassembled WGS sequence"/>
</dbReference>
<organism evidence="9 10">
    <name type="scientific">Elasticomyces elasticus</name>
    <dbReference type="NCBI Taxonomy" id="574655"/>
    <lineage>
        <taxon>Eukaryota</taxon>
        <taxon>Fungi</taxon>
        <taxon>Dikarya</taxon>
        <taxon>Ascomycota</taxon>
        <taxon>Pezizomycotina</taxon>
        <taxon>Dothideomycetes</taxon>
        <taxon>Dothideomycetidae</taxon>
        <taxon>Mycosphaerellales</taxon>
        <taxon>Teratosphaeriaceae</taxon>
        <taxon>Elasticomyces</taxon>
    </lineage>
</organism>
<dbReference type="GO" id="GO:0006384">
    <property type="term" value="P:transcription initiation at RNA polymerase III promoter"/>
    <property type="evidence" value="ECO:0007669"/>
    <property type="project" value="InterPro"/>
</dbReference>
<feature type="region of interest" description="Disordered" evidence="6">
    <location>
        <begin position="1052"/>
        <end position="1133"/>
    </location>
</feature>
<evidence type="ECO:0000256" key="6">
    <source>
        <dbReference type="SAM" id="MobiDB-lite"/>
    </source>
</evidence>
<feature type="region of interest" description="Disordered" evidence="6">
    <location>
        <begin position="925"/>
        <end position="950"/>
    </location>
</feature>
<accession>A0AAN7ZTR1</accession>
<dbReference type="InterPro" id="IPR035625">
    <property type="entry name" value="Tfc3-like_eWH"/>
</dbReference>
<feature type="region of interest" description="Disordered" evidence="6">
    <location>
        <begin position="761"/>
        <end position="781"/>
    </location>
</feature>
<dbReference type="EMBL" id="JAVRQU010000009">
    <property type="protein sequence ID" value="KAK5698726.1"/>
    <property type="molecule type" value="Genomic_DNA"/>
</dbReference>